<organism evidence="1 2">
    <name type="scientific">Ensete ventricosum</name>
    <name type="common">Abyssinian banana</name>
    <name type="synonym">Musa ensete</name>
    <dbReference type="NCBI Taxonomy" id="4639"/>
    <lineage>
        <taxon>Eukaryota</taxon>
        <taxon>Viridiplantae</taxon>
        <taxon>Streptophyta</taxon>
        <taxon>Embryophyta</taxon>
        <taxon>Tracheophyta</taxon>
        <taxon>Spermatophyta</taxon>
        <taxon>Magnoliopsida</taxon>
        <taxon>Liliopsida</taxon>
        <taxon>Zingiberales</taxon>
        <taxon>Musaceae</taxon>
        <taxon>Ensete</taxon>
    </lineage>
</organism>
<dbReference type="Proteomes" id="UP000287651">
    <property type="component" value="Unassembled WGS sequence"/>
</dbReference>
<accession>A0A426ZIT3</accession>
<gene>
    <name evidence="1" type="ORF">B296_00028539</name>
</gene>
<dbReference type="EMBL" id="AMZH03006429">
    <property type="protein sequence ID" value="RRT63861.1"/>
    <property type="molecule type" value="Genomic_DNA"/>
</dbReference>
<evidence type="ECO:0000313" key="1">
    <source>
        <dbReference type="EMBL" id="RRT63861.1"/>
    </source>
</evidence>
<evidence type="ECO:0000313" key="2">
    <source>
        <dbReference type="Proteomes" id="UP000287651"/>
    </source>
</evidence>
<sequence>MCRVCSTLEVVSWSRIESHCINNKMLNAKASQHGMGVEFQNVVSALSTKSTSKGHCPLSLDALFSLSAKSQPLSYLAASRSQPCLCQLLGTTLLLSTPPVTSLQRLLDLCLLPLDLISLAACTLYCTPSLEG</sequence>
<comment type="caution">
    <text evidence="1">The sequence shown here is derived from an EMBL/GenBank/DDBJ whole genome shotgun (WGS) entry which is preliminary data.</text>
</comment>
<reference evidence="1 2" key="1">
    <citation type="journal article" date="2014" name="Agronomy (Basel)">
        <title>A Draft Genome Sequence for Ensete ventricosum, the Drought-Tolerant Tree Against Hunger.</title>
        <authorList>
            <person name="Harrison J."/>
            <person name="Moore K.A."/>
            <person name="Paszkiewicz K."/>
            <person name="Jones T."/>
            <person name="Grant M."/>
            <person name="Ambacheew D."/>
            <person name="Muzemil S."/>
            <person name="Studholme D.J."/>
        </authorList>
    </citation>
    <scope>NUCLEOTIDE SEQUENCE [LARGE SCALE GENOMIC DNA]</scope>
</reference>
<dbReference type="AlphaFoldDB" id="A0A426ZIT3"/>
<proteinExistence type="predicted"/>
<protein>
    <submittedName>
        <fullName evidence="1">Uncharacterized protein</fullName>
    </submittedName>
</protein>
<name>A0A426ZIT3_ENSVE</name>